<reference evidence="1" key="1">
    <citation type="journal article" date="2020" name="Nature">
        <title>Giant virus diversity and host interactions through global metagenomics.</title>
        <authorList>
            <person name="Schulz F."/>
            <person name="Roux S."/>
            <person name="Paez-Espino D."/>
            <person name="Jungbluth S."/>
            <person name="Walsh D.A."/>
            <person name="Denef V.J."/>
            <person name="McMahon K.D."/>
            <person name="Konstantinidis K.T."/>
            <person name="Eloe-Fadrosh E.A."/>
            <person name="Kyrpides N.C."/>
            <person name="Woyke T."/>
        </authorList>
    </citation>
    <scope>NUCLEOTIDE SEQUENCE</scope>
    <source>
        <strain evidence="1">GVMAG-M-3300023110-24</strain>
    </source>
</reference>
<dbReference type="AlphaFoldDB" id="A0A6C0D0R2"/>
<evidence type="ECO:0000313" key="1">
    <source>
        <dbReference type="EMBL" id="QHT09295.1"/>
    </source>
</evidence>
<organism evidence="1">
    <name type="scientific">viral metagenome</name>
    <dbReference type="NCBI Taxonomy" id="1070528"/>
    <lineage>
        <taxon>unclassified sequences</taxon>
        <taxon>metagenomes</taxon>
        <taxon>organismal metagenomes</taxon>
    </lineage>
</organism>
<protein>
    <submittedName>
        <fullName evidence="1">Uncharacterized protein</fullName>
    </submittedName>
</protein>
<accession>A0A6C0D0R2</accession>
<sequence>METDLYYRLIANPRRLKKNNLYIDYDEKLRNILKIKYPDYNISSELLTNIKNKINEIIVNSEINLIVDDIINNIELSE</sequence>
<proteinExistence type="predicted"/>
<name>A0A6C0D0R2_9ZZZZ</name>
<dbReference type="EMBL" id="MN739509">
    <property type="protein sequence ID" value="QHT09295.1"/>
    <property type="molecule type" value="Genomic_DNA"/>
</dbReference>